<dbReference type="Proteomes" id="UP001229955">
    <property type="component" value="Chromosome"/>
</dbReference>
<accession>A0AA49Q8B1</accession>
<accession>A0AA49JVL8</accession>
<dbReference type="KEGG" id="pspc:Strain318_001960"/>
<reference evidence="2" key="1">
    <citation type="submission" date="2023-07" db="EMBL/GenBank/DDBJ databases">
        <authorList>
            <person name="Haufschild T."/>
            <person name="Kallscheuer N."/>
            <person name="Hammer J."/>
            <person name="Kohn T."/>
            <person name="Kabuu M."/>
            <person name="Jogler M."/>
            <person name="Wohfarth N."/>
            <person name="Heuer A."/>
            <person name="Rohde M."/>
            <person name="van Teeseling M.C.F."/>
            <person name="Jogler C."/>
        </authorList>
    </citation>
    <scope>NUCLEOTIDE SEQUENCE</scope>
    <source>
        <strain evidence="2">Strain 138</strain>
        <strain evidence="3">Strain 318</strain>
    </source>
</reference>
<proteinExistence type="predicted"/>
<keyword evidence="4" id="KW-1185">Reference proteome</keyword>
<dbReference type="AlphaFoldDB" id="A0AA49JVL8"/>
<evidence type="ECO:0000313" key="2">
    <source>
        <dbReference type="EMBL" id="WKW12662.1"/>
    </source>
</evidence>
<name>A0AA49JVL8_9BACT</name>
<feature type="transmembrane region" description="Helical" evidence="1">
    <location>
        <begin position="338"/>
        <end position="358"/>
    </location>
</feature>
<sequence>MRRWITATVVTGIVVATVLVARMRERTPDAVFAQQHPEVAEARAQVLARGDTMRAWSAALARAQTLAIAASVTRGPQPFVLETRGAISAGTRAAFLQLIERELQAIGTPKVPLRVLLVADSNASFSSYSGWYLRPARLGEPCIVMIRIRESRSQTFAPRTGDRRLGVCGLYARHGMPGPGIAAWLDETRAISAAGDSSASWDREAPTQRQVAWGGVSRLSGGMMLEAAAPLACAAGRGDACHIALLNPVNDTRRRVSLPVAQEPRLSSAYPFELRDYPGDVTATLRASMGAERFARWWQSALPPAQAYEAVTGEAFETWAMSYMRRYVGERNSGPLRAGLPLALGLLLVAGLSGWAVLRAPRARS</sequence>
<keyword evidence="1" id="KW-1133">Transmembrane helix</keyword>
<dbReference type="EMBL" id="CP130612">
    <property type="protein sequence ID" value="WKW12662.1"/>
    <property type="molecule type" value="Genomic_DNA"/>
</dbReference>
<evidence type="ECO:0000313" key="3">
    <source>
        <dbReference type="EMBL" id="WKW15569.1"/>
    </source>
</evidence>
<evidence type="ECO:0000256" key="1">
    <source>
        <dbReference type="SAM" id="Phobius"/>
    </source>
</evidence>
<protein>
    <submittedName>
        <fullName evidence="2">Uncharacterized protein</fullName>
    </submittedName>
</protein>
<keyword evidence="1" id="KW-0812">Transmembrane</keyword>
<dbReference type="RefSeq" id="WP_367885541.1">
    <property type="nucleotide sequence ID" value="NZ_CP130612.1"/>
</dbReference>
<organism evidence="2">
    <name type="scientific">Pseudogemmatithrix spongiicola</name>
    <dbReference type="NCBI Taxonomy" id="3062599"/>
    <lineage>
        <taxon>Bacteria</taxon>
        <taxon>Pseudomonadati</taxon>
        <taxon>Gemmatimonadota</taxon>
        <taxon>Gemmatimonadia</taxon>
        <taxon>Gemmatimonadales</taxon>
        <taxon>Gemmatimonadaceae</taxon>
        <taxon>Pseudogemmatithrix</taxon>
    </lineage>
</organism>
<dbReference type="EMBL" id="CP130613">
    <property type="protein sequence ID" value="WKW15569.1"/>
    <property type="molecule type" value="Genomic_DNA"/>
</dbReference>
<keyword evidence="1" id="KW-0472">Membrane</keyword>
<gene>
    <name evidence="2" type="ORF">Strain138_001961</name>
    <name evidence="3" type="ORF">Strain318_001960</name>
</gene>
<evidence type="ECO:0000313" key="4">
    <source>
        <dbReference type="Proteomes" id="UP001229955"/>
    </source>
</evidence>